<protein>
    <submittedName>
        <fullName evidence="2">Uncharacterized protein</fullName>
    </submittedName>
</protein>
<dbReference type="Proteomes" id="UP000800094">
    <property type="component" value="Unassembled WGS sequence"/>
</dbReference>
<proteinExistence type="predicted"/>
<feature type="signal peptide" evidence="1">
    <location>
        <begin position="1"/>
        <end position="18"/>
    </location>
</feature>
<name>A0A6A6I7M1_9PLEO</name>
<evidence type="ECO:0000313" key="3">
    <source>
        <dbReference type="Proteomes" id="UP000800094"/>
    </source>
</evidence>
<accession>A0A6A6I7M1</accession>
<dbReference type="EMBL" id="ML987200">
    <property type="protein sequence ID" value="KAF2245533.1"/>
    <property type="molecule type" value="Genomic_DNA"/>
</dbReference>
<keyword evidence="1" id="KW-0732">Signal</keyword>
<evidence type="ECO:0000313" key="2">
    <source>
        <dbReference type="EMBL" id="KAF2245533.1"/>
    </source>
</evidence>
<gene>
    <name evidence="2" type="ORF">BU26DRAFT_568108</name>
</gene>
<dbReference type="GeneID" id="54587070"/>
<sequence>MRISTIVAALTSAIAVSALPTASSLVSRIETCDKSPSDGRAATLFKQQNLIGENVATDYTPLPADSGCIDMSSFFGNWEGKTRSLVVNAGFKCEFYTEFKCPADCPKLALGSKTAQALQKTLPEAFDERIYSAKCTKF</sequence>
<evidence type="ECO:0000256" key="1">
    <source>
        <dbReference type="SAM" id="SignalP"/>
    </source>
</evidence>
<keyword evidence="3" id="KW-1185">Reference proteome</keyword>
<dbReference type="RefSeq" id="XP_033680537.1">
    <property type="nucleotide sequence ID" value="XM_033833740.1"/>
</dbReference>
<reference evidence="2" key="1">
    <citation type="journal article" date="2020" name="Stud. Mycol.">
        <title>101 Dothideomycetes genomes: a test case for predicting lifestyles and emergence of pathogens.</title>
        <authorList>
            <person name="Haridas S."/>
            <person name="Albert R."/>
            <person name="Binder M."/>
            <person name="Bloem J."/>
            <person name="Labutti K."/>
            <person name="Salamov A."/>
            <person name="Andreopoulos B."/>
            <person name="Baker S."/>
            <person name="Barry K."/>
            <person name="Bills G."/>
            <person name="Bluhm B."/>
            <person name="Cannon C."/>
            <person name="Castanera R."/>
            <person name="Culley D."/>
            <person name="Daum C."/>
            <person name="Ezra D."/>
            <person name="Gonzalez J."/>
            <person name="Henrissat B."/>
            <person name="Kuo A."/>
            <person name="Liang C."/>
            <person name="Lipzen A."/>
            <person name="Lutzoni F."/>
            <person name="Magnuson J."/>
            <person name="Mondo S."/>
            <person name="Nolan M."/>
            <person name="Ohm R."/>
            <person name="Pangilinan J."/>
            <person name="Park H.-J."/>
            <person name="Ramirez L."/>
            <person name="Alfaro M."/>
            <person name="Sun H."/>
            <person name="Tritt A."/>
            <person name="Yoshinaga Y."/>
            <person name="Zwiers L.-H."/>
            <person name="Turgeon B."/>
            <person name="Goodwin S."/>
            <person name="Spatafora J."/>
            <person name="Crous P."/>
            <person name="Grigoriev I."/>
        </authorList>
    </citation>
    <scope>NUCLEOTIDE SEQUENCE</scope>
    <source>
        <strain evidence="2">CBS 122368</strain>
    </source>
</reference>
<feature type="chain" id="PRO_5025508513" evidence="1">
    <location>
        <begin position="19"/>
        <end position="138"/>
    </location>
</feature>
<dbReference type="OrthoDB" id="3786098at2759"/>
<organism evidence="2 3">
    <name type="scientific">Trematosphaeria pertusa</name>
    <dbReference type="NCBI Taxonomy" id="390896"/>
    <lineage>
        <taxon>Eukaryota</taxon>
        <taxon>Fungi</taxon>
        <taxon>Dikarya</taxon>
        <taxon>Ascomycota</taxon>
        <taxon>Pezizomycotina</taxon>
        <taxon>Dothideomycetes</taxon>
        <taxon>Pleosporomycetidae</taxon>
        <taxon>Pleosporales</taxon>
        <taxon>Massarineae</taxon>
        <taxon>Trematosphaeriaceae</taxon>
        <taxon>Trematosphaeria</taxon>
    </lineage>
</organism>
<dbReference type="AlphaFoldDB" id="A0A6A6I7M1"/>